<gene>
    <name evidence="1" type="ORF">MRB53_018525</name>
</gene>
<dbReference type="EMBL" id="CM056813">
    <property type="protein sequence ID" value="KAJ8641831.1"/>
    <property type="molecule type" value="Genomic_DNA"/>
</dbReference>
<evidence type="ECO:0000313" key="1">
    <source>
        <dbReference type="EMBL" id="KAJ8641831.1"/>
    </source>
</evidence>
<organism evidence="1 2">
    <name type="scientific">Persea americana</name>
    <name type="common">Avocado</name>
    <dbReference type="NCBI Taxonomy" id="3435"/>
    <lineage>
        <taxon>Eukaryota</taxon>
        <taxon>Viridiplantae</taxon>
        <taxon>Streptophyta</taxon>
        <taxon>Embryophyta</taxon>
        <taxon>Tracheophyta</taxon>
        <taxon>Spermatophyta</taxon>
        <taxon>Magnoliopsida</taxon>
        <taxon>Magnoliidae</taxon>
        <taxon>Laurales</taxon>
        <taxon>Lauraceae</taxon>
        <taxon>Persea</taxon>
    </lineage>
</organism>
<protein>
    <submittedName>
        <fullName evidence="1">Uncharacterized protein</fullName>
    </submittedName>
</protein>
<reference evidence="1 2" key="1">
    <citation type="journal article" date="2022" name="Hortic Res">
        <title>A haplotype resolved chromosomal level avocado genome allows analysis of novel avocado genes.</title>
        <authorList>
            <person name="Nath O."/>
            <person name="Fletcher S.J."/>
            <person name="Hayward A."/>
            <person name="Shaw L.M."/>
            <person name="Masouleh A.K."/>
            <person name="Furtado A."/>
            <person name="Henry R.J."/>
            <person name="Mitter N."/>
        </authorList>
    </citation>
    <scope>NUCLEOTIDE SEQUENCE [LARGE SCALE GENOMIC DNA]</scope>
    <source>
        <strain evidence="2">cv. Hass</strain>
    </source>
</reference>
<name>A0ACC2M7Q4_PERAE</name>
<comment type="caution">
    <text evidence="1">The sequence shown here is derived from an EMBL/GenBank/DDBJ whole genome shotgun (WGS) entry which is preliminary data.</text>
</comment>
<proteinExistence type="predicted"/>
<dbReference type="Proteomes" id="UP001234297">
    <property type="component" value="Chromosome 5"/>
</dbReference>
<sequence length="356" mass="40636">MHTFQAHPSLPSFILALLFFLLLLQFFFMRASSSTQEVSQPQRDCSPSVSVCGSAKMHISYPFWTIGRLDNCAYRKEFEISCNPGDSSFEIVIESNKYRVKEIDYENHRATIVDTAYFSNQDTTTCLRPLNTSTLNYGLFDYTEGDLKLTFLDHCSSRVKKDPYFKFLDCLSKHLSGGYAYVTLLTHVTAPFKDCQVREITILERNRERFFMNPEASWNEVLEEGFEVTWSAIDPGRRCWECVQSKGYCGYNEASPAHPTCNCNGKTYPATCPHGVDKSKRKKLIVGGTTGIVILFLSCIFVFIVCLLAGDEGLGFGERPNDWRFGFWGFSFLWVERKRNGDGLCSFCFQHQSSSY</sequence>
<keyword evidence="2" id="KW-1185">Reference proteome</keyword>
<evidence type="ECO:0000313" key="2">
    <source>
        <dbReference type="Proteomes" id="UP001234297"/>
    </source>
</evidence>
<accession>A0ACC2M7Q4</accession>